<feature type="compositionally biased region" description="Basic residues" evidence="1">
    <location>
        <begin position="99"/>
        <end position="109"/>
    </location>
</feature>
<accession>A0A0W0FVG2</accession>
<sequence>MSQKGYTSNPPKYMNDFSKALAGEVRILLAEVGKLRDERRQLQYEIAELMALKSKHGAGGEYVPDWRPSSGEPQPPALPAPPAEPEGPPEPTRPAWRTVNKRAERRGKSLAKIAAPPPPPSPSMIPPLEPPRPNVPAWAQWRPNPLHSPAPVMATPGSPLPSSPAPRSGLFATHVLLVKLTIREDSKNRRNPWRLESARVVPDQLLKQTYGYDIEPQSDIVRILFVDQELSRHFSLHWEIKVNSETEGRLRKMIWSDVECDWLDWIANLVQYGSNRPDRPPEIDSYLFLRGSTREEILRNFLCVHMWADARSGTSFWSLLTARWSCMLIRNAWRTIVSLCSSLFLRTRAQIETMFKSVIAEAMSIADIKRELYCLEAGDFVEAAMQRHLFSRGMPVIDQARINKRDSTLLSHPYDQDWLGTLRSKVSEAQK</sequence>
<dbReference type="Proteomes" id="UP000054988">
    <property type="component" value="Unassembled WGS sequence"/>
</dbReference>
<evidence type="ECO:0000313" key="3">
    <source>
        <dbReference type="Proteomes" id="UP000054988"/>
    </source>
</evidence>
<dbReference type="EMBL" id="LATX01001593">
    <property type="protein sequence ID" value="KTB40258.1"/>
    <property type="molecule type" value="Genomic_DNA"/>
</dbReference>
<proteinExistence type="predicted"/>
<protein>
    <submittedName>
        <fullName evidence="2">Uncharacterized protein</fullName>
    </submittedName>
</protein>
<dbReference type="AlphaFoldDB" id="A0A0W0FVG2"/>
<feature type="region of interest" description="Disordered" evidence="1">
    <location>
        <begin position="53"/>
        <end position="142"/>
    </location>
</feature>
<name>A0A0W0FVG2_MONRR</name>
<feature type="compositionally biased region" description="Pro residues" evidence="1">
    <location>
        <begin position="115"/>
        <end position="134"/>
    </location>
</feature>
<evidence type="ECO:0000313" key="2">
    <source>
        <dbReference type="EMBL" id="KTB40258.1"/>
    </source>
</evidence>
<feature type="compositionally biased region" description="Pro residues" evidence="1">
    <location>
        <begin position="73"/>
        <end position="92"/>
    </location>
</feature>
<evidence type="ECO:0000256" key="1">
    <source>
        <dbReference type="SAM" id="MobiDB-lite"/>
    </source>
</evidence>
<reference evidence="2 3" key="1">
    <citation type="submission" date="2015-12" db="EMBL/GenBank/DDBJ databases">
        <title>Draft genome sequence of Moniliophthora roreri, the causal agent of frosty pod rot of cacao.</title>
        <authorList>
            <person name="Aime M.C."/>
            <person name="Diaz-Valderrama J.R."/>
            <person name="Kijpornyongpan T."/>
            <person name="Phillips-Mora W."/>
        </authorList>
    </citation>
    <scope>NUCLEOTIDE SEQUENCE [LARGE SCALE GENOMIC DNA]</scope>
    <source>
        <strain evidence="2 3">MCA 2952</strain>
    </source>
</reference>
<organism evidence="2 3">
    <name type="scientific">Moniliophthora roreri</name>
    <name type="common">Frosty pod rot fungus</name>
    <name type="synonym">Monilia roreri</name>
    <dbReference type="NCBI Taxonomy" id="221103"/>
    <lineage>
        <taxon>Eukaryota</taxon>
        <taxon>Fungi</taxon>
        <taxon>Dikarya</taxon>
        <taxon>Basidiomycota</taxon>
        <taxon>Agaricomycotina</taxon>
        <taxon>Agaricomycetes</taxon>
        <taxon>Agaricomycetidae</taxon>
        <taxon>Agaricales</taxon>
        <taxon>Marasmiineae</taxon>
        <taxon>Marasmiaceae</taxon>
        <taxon>Moniliophthora</taxon>
    </lineage>
</organism>
<gene>
    <name evidence="2" type="ORF">WG66_7158</name>
</gene>
<comment type="caution">
    <text evidence="2">The sequence shown here is derived from an EMBL/GenBank/DDBJ whole genome shotgun (WGS) entry which is preliminary data.</text>
</comment>